<dbReference type="NCBIfam" id="TIGR01764">
    <property type="entry name" value="excise"/>
    <property type="match status" value="1"/>
</dbReference>
<dbReference type="Pfam" id="PF12728">
    <property type="entry name" value="HTH_17"/>
    <property type="match status" value="1"/>
</dbReference>
<feature type="domain" description="Helix-turn-helix" evidence="1">
    <location>
        <begin position="23"/>
        <end position="72"/>
    </location>
</feature>
<accession>A0A5J4RCD3</accession>
<proteinExistence type="predicted"/>
<dbReference type="InterPro" id="IPR041657">
    <property type="entry name" value="HTH_17"/>
</dbReference>
<evidence type="ECO:0000313" key="2">
    <source>
        <dbReference type="EMBL" id="KAA6330780.1"/>
    </source>
</evidence>
<organism evidence="2">
    <name type="scientific">termite gut metagenome</name>
    <dbReference type="NCBI Taxonomy" id="433724"/>
    <lineage>
        <taxon>unclassified sequences</taxon>
        <taxon>metagenomes</taxon>
        <taxon>organismal metagenomes</taxon>
    </lineage>
</organism>
<gene>
    <name evidence="2" type="ORF">EZS27_020550</name>
</gene>
<sequence>MESNLENRVSKLEESLFIIKNILSFDEASDFLNLSKSYLCKLTSSGQIPHYKPQGKMLYFEKSELENWLRQNPIKTNQQIQQEAEIHLMNIKRKIR</sequence>
<protein>
    <recommendedName>
        <fullName evidence="1">Helix-turn-helix domain-containing protein</fullName>
    </recommendedName>
</protein>
<dbReference type="AlphaFoldDB" id="A0A5J4RCD3"/>
<dbReference type="GO" id="GO:0003677">
    <property type="term" value="F:DNA binding"/>
    <property type="evidence" value="ECO:0007669"/>
    <property type="project" value="InterPro"/>
</dbReference>
<evidence type="ECO:0000259" key="1">
    <source>
        <dbReference type="Pfam" id="PF12728"/>
    </source>
</evidence>
<name>A0A5J4RCD3_9ZZZZ</name>
<dbReference type="InterPro" id="IPR010093">
    <property type="entry name" value="SinI_DNA-bd"/>
</dbReference>
<comment type="caution">
    <text evidence="2">The sequence shown here is derived from an EMBL/GenBank/DDBJ whole genome shotgun (WGS) entry which is preliminary data.</text>
</comment>
<dbReference type="EMBL" id="SNRY01001459">
    <property type="protein sequence ID" value="KAA6330780.1"/>
    <property type="molecule type" value="Genomic_DNA"/>
</dbReference>
<reference evidence="2" key="1">
    <citation type="submission" date="2019-03" db="EMBL/GenBank/DDBJ databases">
        <title>Single cell metagenomics reveals metabolic interactions within the superorganism composed of flagellate Streblomastix strix and complex community of Bacteroidetes bacteria on its surface.</title>
        <authorList>
            <person name="Treitli S.C."/>
            <person name="Kolisko M."/>
            <person name="Husnik F."/>
            <person name="Keeling P."/>
            <person name="Hampl V."/>
        </authorList>
    </citation>
    <scope>NUCLEOTIDE SEQUENCE</scope>
    <source>
        <strain evidence="2">STM</strain>
    </source>
</reference>